<dbReference type="SMART" id="SM00944">
    <property type="entry name" value="Pro-kuma_activ"/>
    <property type="match status" value="1"/>
</dbReference>
<evidence type="ECO:0000256" key="1">
    <source>
        <dbReference type="ARBA" id="ARBA00001910"/>
    </source>
</evidence>
<dbReference type="SUPFAM" id="SSF54897">
    <property type="entry name" value="Protease propeptides/inhibitors"/>
    <property type="match status" value="1"/>
</dbReference>
<dbReference type="CDD" id="cd11377">
    <property type="entry name" value="Pro-peptidase_S53"/>
    <property type="match status" value="1"/>
</dbReference>
<dbReference type="CDD" id="cd04056">
    <property type="entry name" value="Peptidases_S53"/>
    <property type="match status" value="1"/>
</dbReference>
<dbReference type="PANTHER" id="PTHR14218">
    <property type="entry name" value="PROTEASE S8 TRIPEPTIDYL PEPTIDASE I CLN2"/>
    <property type="match status" value="1"/>
</dbReference>
<proteinExistence type="predicted"/>
<comment type="subcellular location">
    <subcellularLocation>
        <location evidence="3">Secreted</location>
        <location evidence="3">Extracellular space</location>
    </subcellularLocation>
</comment>
<keyword evidence="8 11" id="KW-0720">Serine protease</keyword>
<evidence type="ECO:0000256" key="13">
    <source>
        <dbReference type="SAM" id="SignalP"/>
    </source>
</evidence>
<dbReference type="InterPro" id="IPR030400">
    <property type="entry name" value="Sedolisin_dom"/>
</dbReference>
<evidence type="ECO:0000256" key="4">
    <source>
        <dbReference type="ARBA" id="ARBA00012462"/>
    </source>
</evidence>
<dbReference type="GO" id="GO:0046872">
    <property type="term" value="F:metal ion binding"/>
    <property type="evidence" value="ECO:0007669"/>
    <property type="project" value="UniProtKB-UniRule"/>
</dbReference>
<evidence type="ECO:0000256" key="11">
    <source>
        <dbReference type="PROSITE-ProRule" id="PRU01032"/>
    </source>
</evidence>
<dbReference type="EC" id="3.4.14.10" evidence="4"/>
<feature type="chain" id="PRO_5042277262" description="tripeptidyl-peptidase II" evidence="13">
    <location>
        <begin position="23"/>
        <end position="586"/>
    </location>
</feature>
<keyword evidence="16" id="KW-1185">Reference proteome</keyword>
<feature type="signal peptide" evidence="13">
    <location>
        <begin position="1"/>
        <end position="22"/>
    </location>
</feature>
<feature type="binding site" evidence="11">
    <location>
        <position position="533"/>
    </location>
    <ligand>
        <name>Ca(2+)</name>
        <dbReference type="ChEBI" id="CHEBI:29108"/>
    </ligand>
</feature>
<evidence type="ECO:0000256" key="5">
    <source>
        <dbReference type="ARBA" id="ARBA00022670"/>
    </source>
</evidence>
<dbReference type="GO" id="GO:0004252">
    <property type="term" value="F:serine-type endopeptidase activity"/>
    <property type="evidence" value="ECO:0007669"/>
    <property type="project" value="UniProtKB-UniRule"/>
</dbReference>
<reference evidence="15" key="1">
    <citation type="submission" date="2023-03" db="EMBL/GenBank/DDBJ databases">
        <title>Mating type loci evolution in Malassezia.</title>
        <authorList>
            <person name="Coelho M.A."/>
        </authorList>
    </citation>
    <scope>NUCLEOTIDE SEQUENCE</scope>
    <source>
        <strain evidence="15">CBS 12830</strain>
    </source>
</reference>
<dbReference type="InterPro" id="IPR036852">
    <property type="entry name" value="Peptidase_S8/S53_dom_sf"/>
</dbReference>
<dbReference type="GO" id="GO:0006508">
    <property type="term" value="P:proteolysis"/>
    <property type="evidence" value="ECO:0007669"/>
    <property type="project" value="UniProtKB-KW"/>
</dbReference>
<feature type="domain" description="Peptidase S53" evidence="14">
    <location>
        <begin position="191"/>
        <end position="573"/>
    </location>
</feature>
<keyword evidence="10" id="KW-0865">Zymogen</keyword>
<dbReference type="GO" id="GO:0005576">
    <property type="term" value="C:extracellular region"/>
    <property type="evidence" value="ECO:0007669"/>
    <property type="project" value="UniProtKB-SubCell"/>
</dbReference>
<evidence type="ECO:0000256" key="3">
    <source>
        <dbReference type="ARBA" id="ARBA00004239"/>
    </source>
</evidence>
<evidence type="ECO:0000256" key="12">
    <source>
        <dbReference type="SAM" id="MobiDB-lite"/>
    </source>
</evidence>
<evidence type="ECO:0000256" key="8">
    <source>
        <dbReference type="ARBA" id="ARBA00022825"/>
    </source>
</evidence>
<evidence type="ECO:0000313" key="15">
    <source>
        <dbReference type="EMBL" id="WFD24519.1"/>
    </source>
</evidence>
<dbReference type="Pfam" id="PF09286">
    <property type="entry name" value="Pro-kuma_activ"/>
    <property type="match status" value="1"/>
</dbReference>
<comment type="catalytic activity">
    <reaction evidence="1">
        <text>Release of an N-terminal tripeptide from a polypeptide.</text>
        <dbReference type="EC" id="3.4.14.10"/>
    </reaction>
</comment>
<accession>A0AAF0J038</accession>
<evidence type="ECO:0000256" key="6">
    <source>
        <dbReference type="ARBA" id="ARBA00022723"/>
    </source>
</evidence>
<keyword evidence="13" id="KW-0732">Signal</keyword>
<dbReference type="SUPFAM" id="SSF52743">
    <property type="entry name" value="Subtilisin-like"/>
    <property type="match status" value="1"/>
</dbReference>
<evidence type="ECO:0000256" key="2">
    <source>
        <dbReference type="ARBA" id="ARBA00002451"/>
    </source>
</evidence>
<evidence type="ECO:0000256" key="10">
    <source>
        <dbReference type="ARBA" id="ARBA00023145"/>
    </source>
</evidence>
<evidence type="ECO:0000313" key="16">
    <source>
        <dbReference type="Proteomes" id="UP001214415"/>
    </source>
</evidence>
<dbReference type="Proteomes" id="UP001214415">
    <property type="component" value="Chromosome 6"/>
</dbReference>
<gene>
    <name evidence="15" type="ORF">MEQU1_003221</name>
</gene>
<feature type="active site" description="Charge relay system" evidence="11">
    <location>
        <position position="267"/>
    </location>
</feature>
<dbReference type="EMBL" id="CP119905">
    <property type="protein sequence ID" value="WFD24519.1"/>
    <property type="molecule type" value="Genomic_DNA"/>
</dbReference>
<feature type="region of interest" description="Disordered" evidence="12">
    <location>
        <begin position="166"/>
        <end position="187"/>
    </location>
</feature>
<feature type="active site" description="Charge relay system" evidence="11">
    <location>
        <position position="487"/>
    </location>
</feature>
<comment type="function">
    <text evidence="2">Secreted tripeptidyl-peptidase which degrades proteins at acidic pHs and is involved in virulence.</text>
</comment>
<dbReference type="InterPro" id="IPR000209">
    <property type="entry name" value="Peptidase_S8/S53_dom"/>
</dbReference>
<dbReference type="InterPro" id="IPR050819">
    <property type="entry name" value="Tripeptidyl-peptidase_I"/>
</dbReference>
<sequence>MRFWPSLAGVGGLLFLQTPTHAIAPAPQGWTKVRRAPALAPVTVYLHTPANQSLIDATSSQIHAPCSPQYGHYLSKEEAIRLLQGSQSGSTLVQRWLENANATFHVPTLSVRTNAAEASRLFSATFHEYENGQGDRVAHSDSFTVPVSLQPHVAVLDTREHRLMRRHAHSERRSNAPPLEARDDIDTDSCASDPGCLRNLYGTASYVPQVPDQIRVGTANFNGEIAMEKDLVAYMQQYRPDAVNVTLPLVPIDEHANHTIPTLGHAEATLDVELVASQIWPIQTSMYFASGKPPIKDGMHKLDEDNEPFLHLFEYLLHLDDDVLPSVLSISYADFERTIPRQYAERACQYAAVLGMRGMTIVASSGDEGLGSLRHDGCETGGEHKQFMPMFPASCPYVTAVGGTDSMVEETVGKVPGEFTSGAGFSELFDRPAWQNDVVQSYLDNTVKDSFAGLFQAGGRAYPDVAVRSVSFVELLHGHNMTSSGTSGAAPLFASVVALLNDARVAAGQPLLGFLNPLLYGQLGALPGAFMDVADGTTSSCGVSGFQAVPGWDVASGYGSPLFQALRPAVLTTAELCAPPPPPPPP</sequence>
<keyword evidence="9 11" id="KW-0106">Calcium</keyword>
<dbReference type="InterPro" id="IPR015366">
    <property type="entry name" value="S53_propep"/>
</dbReference>
<dbReference type="PROSITE" id="PS51695">
    <property type="entry name" value="SEDOLISIN"/>
    <property type="match status" value="1"/>
</dbReference>
<evidence type="ECO:0000259" key="14">
    <source>
        <dbReference type="PROSITE" id="PS51695"/>
    </source>
</evidence>
<feature type="binding site" evidence="11">
    <location>
        <position position="551"/>
    </location>
    <ligand>
        <name>Ca(2+)</name>
        <dbReference type="ChEBI" id="CHEBI:29108"/>
    </ligand>
</feature>
<feature type="binding site" evidence="11">
    <location>
        <position position="553"/>
    </location>
    <ligand>
        <name>Ca(2+)</name>
        <dbReference type="ChEBI" id="CHEBI:29108"/>
    </ligand>
</feature>
<feature type="active site" description="Charge relay system" evidence="11">
    <location>
        <position position="271"/>
    </location>
</feature>
<name>A0AAF0J038_9BASI</name>
<dbReference type="Gene3D" id="3.40.50.200">
    <property type="entry name" value="Peptidase S8/S53 domain"/>
    <property type="match status" value="1"/>
</dbReference>
<dbReference type="PANTHER" id="PTHR14218:SF34">
    <property type="entry name" value="TRIPEPTIDYL-PEPTIDASE SED4"/>
    <property type="match status" value="1"/>
</dbReference>
<comment type="cofactor">
    <cofactor evidence="11">
        <name>Ca(2+)</name>
        <dbReference type="ChEBI" id="CHEBI:29108"/>
    </cofactor>
    <text evidence="11">Binds 1 Ca(2+) ion per subunit.</text>
</comment>
<keyword evidence="6 11" id="KW-0479">Metal-binding</keyword>
<protein>
    <recommendedName>
        <fullName evidence="4">tripeptidyl-peptidase II</fullName>
        <ecNumber evidence="4">3.4.14.10</ecNumber>
    </recommendedName>
</protein>
<evidence type="ECO:0000256" key="7">
    <source>
        <dbReference type="ARBA" id="ARBA00022801"/>
    </source>
</evidence>
<dbReference type="Pfam" id="PF00082">
    <property type="entry name" value="Peptidase_S8"/>
    <property type="match status" value="1"/>
</dbReference>
<dbReference type="GO" id="GO:0008240">
    <property type="term" value="F:tripeptidyl-peptidase activity"/>
    <property type="evidence" value="ECO:0007669"/>
    <property type="project" value="UniProtKB-EC"/>
</dbReference>
<evidence type="ECO:0000256" key="9">
    <source>
        <dbReference type="ARBA" id="ARBA00022837"/>
    </source>
</evidence>
<keyword evidence="5 11" id="KW-0645">Protease</keyword>
<feature type="binding site" evidence="11">
    <location>
        <position position="532"/>
    </location>
    <ligand>
        <name>Ca(2+)</name>
        <dbReference type="ChEBI" id="CHEBI:29108"/>
    </ligand>
</feature>
<dbReference type="AlphaFoldDB" id="A0AAF0J038"/>
<organism evidence="15 16">
    <name type="scientific">Malassezia equina</name>
    <dbReference type="NCBI Taxonomy" id="1381935"/>
    <lineage>
        <taxon>Eukaryota</taxon>
        <taxon>Fungi</taxon>
        <taxon>Dikarya</taxon>
        <taxon>Basidiomycota</taxon>
        <taxon>Ustilaginomycotina</taxon>
        <taxon>Malasseziomycetes</taxon>
        <taxon>Malasseziales</taxon>
        <taxon>Malasseziaceae</taxon>
        <taxon>Malassezia</taxon>
    </lineage>
</organism>
<keyword evidence="7 11" id="KW-0378">Hydrolase</keyword>